<dbReference type="InterPro" id="IPR027417">
    <property type="entry name" value="P-loop_NTPase"/>
</dbReference>
<feature type="domain" description="SH3" evidence="4">
    <location>
        <begin position="266"/>
        <end position="334"/>
    </location>
</feature>
<dbReference type="InterPro" id="IPR008145">
    <property type="entry name" value="GK/Ca_channel_bsu"/>
</dbReference>
<dbReference type="InterPro" id="IPR036034">
    <property type="entry name" value="PDZ_sf"/>
</dbReference>
<gene>
    <name evidence="8" type="ORF">OXX778_LOCUS884</name>
</gene>
<evidence type="ECO:0000256" key="2">
    <source>
        <dbReference type="ARBA" id="ARBA00022443"/>
    </source>
</evidence>
<evidence type="ECO:0000259" key="5">
    <source>
        <dbReference type="PROSITE" id="PS50052"/>
    </source>
</evidence>
<dbReference type="AlphaFoldDB" id="A0A813M8B6"/>
<feature type="domain" description="L27" evidence="7">
    <location>
        <begin position="88"/>
        <end position="142"/>
    </location>
</feature>
<dbReference type="PANTHER" id="PTHR23122">
    <property type="entry name" value="MEMBRANE-ASSOCIATED GUANYLATE KINASE MAGUK"/>
    <property type="match status" value="1"/>
</dbReference>
<dbReference type="Gene3D" id="1.10.287.650">
    <property type="entry name" value="L27 domain"/>
    <property type="match status" value="1"/>
</dbReference>
<dbReference type="Gene3D" id="3.40.50.300">
    <property type="entry name" value="P-loop containing nucleotide triphosphate hydrolases"/>
    <property type="match status" value="1"/>
</dbReference>
<dbReference type="SUPFAM" id="SSF52540">
    <property type="entry name" value="P-loop containing nucleoside triphosphate hydrolases"/>
    <property type="match status" value="1"/>
</dbReference>
<dbReference type="OrthoDB" id="65789at2759"/>
<dbReference type="PROSITE" id="PS50106">
    <property type="entry name" value="PDZ"/>
    <property type="match status" value="1"/>
</dbReference>
<sequence length="601" mass="68857">MPIQNSYVMPNMQISPKEPQQFGDNQHFTATAHEYICNNLTNLAQSVEPNQQDFKFLQIFLNSPALKELIDCFDTIVNTQDVSLQAQNKDNISLIKSVLTDLEPILNRNRDASELYKILLSDNMRSLIEAHDTIAQQDYDNDENILESIIKKQEQELNEDLNGELSPLPYYASPPVDAIRMIGIRKVNDEPLGITVRINENGDLEIARIMHGGMIDKQGLLHEGDIIKEVNGEPVSTPEDLQEKLKSAKGSITLKVVPSYYDIPLASQVYMKALFNYDPNRDKLIPAKAAGLFFTEGDILQIISQEDIHWWQARNLKTNQKGLIPSLYLEERRKAFVPHEHDFSQSSWVCGLIDRKKKKKILFNAKDHAMLDKADLKLYEEVASMPPFQRKTLVLIGAEGIGRRTLKIKLMNLDPDRFGITIPHTSRQIRDNEENGRGYYFDTRQAMEADIRKGEYLEWGEYNGNLYGTKLSTIRQVIQTGKMCIVDCSPKALKLLSNQEFMPYIVFIKCPPTVDDLYSMKLKSLNPSKFKNVTVNQSILNIDESEFFSVIEDSEAVERDYHAYFDLTIMNEDMGRCFNSLVEAIDALRAEPQWVPVNWLY</sequence>
<reference evidence="8" key="1">
    <citation type="submission" date="2021-02" db="EMBL/GenBank/DDBJ databases">
        <authorList>
            <person name="Nowell W R."/>
        </authorList>
    </citation>
    <scope>NUCLEOTIDE SEQUENCE</scope>
    <source>
        <strain evidence="8">Ploen Becks lab</strain>
    </source>
</reference>
<dbReference type="Proteomes" id="UP000663879">
    <property type="component" value="Unassembled WGS sequence"/>
</dbReference>
<proteinExistence type="inferred from homology"/>
<accession>A0A813M8B6</accession>
<dbReference type="InterPro" id="IPR001452">
    <property type="entry name" value="SH3_domain"/>
</dbReference>
<dbReference type="SMART" id="SM00326">
    <property type="entry name" value="SH3"/>
    <property type="match status" value="1"/>
</dbReference>
<dbReference type="SMART" id="SM00228">
    <property type="entry name" value="PDZ"/>
    <property type="match status" value="1"/>
</dbReference>
<evidence type="ECO:0000259" key="6">
    <source>
        <dbReference type="PROSITE" id="PS50106"/>
    </source>
</evidence>
<dbReference type="Pfam" id="PF00018">
    <property type="entry name" value="SH3_1"/>
    <property type="match status" value="1"/>
</dbReference>
<dbReference type="EMBL" id="CAJNOC010000050">
    <property type="protein sequence ID" value="CAF0709977.1"/>
    <property type="molecule type" value="Genomic_DNA"/>
</dbReference>
<dbReference type="CDD" id="cd00071">
    <property type="entry name" value="GMPK"/>
    <property type="match status" value="1"/>
</dbReference>
<organism evidence="8 9">
    <name type="scientific">Brachionus calyciflorus</name>
    <dbReference type="NCBI Taxonomy" id="104777"/>
    <lineage>
        <taxon>Eukaryota</taxon>
        <taxon>Metazoa</taxon>
        <taxon>Spiralia</taxon>
        <taxon>Gnathifera</taxon>
        <taxon>Rotifera</taxon>
        <taxon>Eurotatoria</taxon>
        <taxon>Monogononta</taxon>
        <taxon>Pseudotrocha</taxon>
        <taxon>Ploima</taxon>
        <taxon>Brachionidae</taxon>
        <taxon>Brachionus</taxon>
    </lineage>
</organism>
<feature type="domain" description="Guanylate kinase-like" evidence="5">
    <location>
        <begin position="390"/>
        <end position="586"/>
    </location>
</feature>
<dbReference type="Pfam" id="PF00625">
    <property type="entry name" value="Guanylate_kin"/>
    <property type="match status" value="1"/>
</dbReference>
<dbReference type="InterPro" id="IPR004172">
    <property type="entry name" value="L27_dom"/>
</dbReference>
<protein>
    <recommendedName>
        <fullName evidence="10">MAGUK p55 subfamily member 6</fullName>
    </recommendedName>
</protein>
<dbReference type="SMART" id="SM00569">
    <property type="entry name" value="L27"/>
    <property type="match status" value="2"/>
</dbReference>
<dbReference type="InterPro" id="IPR036892">
    <property type="entry name" value="L27_dom_sf"/>
</dbReference>
<feature type="domain" description="PDZ" evidence="6">
    <location>
        <begin position="181"/>
        <end position="260"/>
    </location>
</feature>
<dbReference type="SUPFAM" id="SSF50044">
    <property type="entry name" value="SH3-domain"/>
    <property type="match status" value="1"/>
</dbReference>
<evidence type="ECO:0000256" key="1">
    <source>
        <dbReference type="ARBA" id="ARBA00007014"/>
    </source>
</evidence>
<evidence type="ECO:0000313" key="8">
    <source>
        <dbReference type="EMBL" id="CAF0709977.1"/>
    </source>
</evidence>
<dbReference type="InterPro" id="IPR050716">
    <property type="entry name" value="MAGUK"/>
</dbReference>
<dbReference type="SUPFAM" id="SSF101288">
    <property type="entry name" value="L27 domain"/>
    <property type="match status" value="1"/>
</dbReference>
<dbReference type="PROSITE" id="PS51022">
    <property type="entry name" value="L27"/>
    <property type="match status" value="1"/>
</dbReference>
<dbReference type="PROSITE" id="PS50052">
    <property type="entry name" value="GUANYLATE_KINASE_2"/>
    <property type="match status" value="1"/>
</dbReference>
<dbReference type="CDD" id="cd11862">
    <property type="entry name" value="SH3_MPP"/>
    <property type="match status" value="1"/>
</dbReference>
<dbReference type="CDD" id="cd10832">
    <property type="entry name" value="PDZ_MPP6-MPP2-like"/>
    <property type="match status" value="1"/>
</dbReference>
<evidence type="ECO:0008006" key="10">
    <source>
        <dbReference type="Google" id="ProtNLM"/>
    </source>
</evidence>
<dbReference type="InterPro" id="IPR008144">
    <property type="entry name" value="Guanylate_kin-like_dom"/>
</dbReference>
<evidence type="ECO:0000259" key="7">
    <source>
        <dbReference type="PROSITE" id="PS51022"/>
    </source>
</evidence>
<dbReference type="Pfam" id="PF00595">
    <property type="entry name" value="PDZ"/>
    <property type="match status" value="1"/>
</dbReference>
<evidence type="ECO:0000259" key="4">
    <source>
        <dbReference type="PROSITE" id="PS50002"/>
    </source>
</evidence>
<dbReference type="Pfam" id="PF02828">
    <property type="entry name" value="L27"/>
    <property type="match status" value="1"/>
</dbReference>
<dbReference type="Gene3D" id="2.30.30.40">
    <property type="entry name" value="SH3 Domains"/>
    <property type="match status" value="1"/>
</dbReference>
<keyword evidence="9" id="KW-1185">Reference proteome</keyword>
<dbReference type="SMART" id="SM00072">
    <property type="entry name" value="GuKc"/>
    <property type="match status" value="1"/>
</dbReference>
<comment type="similarity">
    <text evidence="1">Belongs to the MAGUK family.</text>
</comment>
<evidence type="ECO:0000256" key="3">
    <source>
        <dbReference type="PROSITE-ProRule" id="PRU00192"/>
    </source>
</evidence>
<evidence type="ECO:0000313" key="9">
    <source>
        <dbReference type="Proteomes" id="UP000663879"/>
    </source>
</evidence>
<dbReference type="InterPro" id="IPR036028">
    <property type="entry name" value="SH3-like_dom_sf"/>
</dbReference>
<dbReference type="PROSITE" id="PS50002">
    <property type="entry name" value="SH3"/>
    <property type="match status" value="1"/>
</dbReference>
<comment type="caution">
    <text evidence="8">The sequence shown here is derived from an EMBL/GenBank/DDBJ whole genome shotgun (WGS) entry which is preliminary data.</text>
</comment>
<dbReference type="Gene3D" id="2.30.42.10">
    <property type="match status" value="1"/>
</dbReference>
<keyword evidence="2 3" id="KW-0728">SH3 domain</keyword>
<dbReference type="InterPro" id="IPR014775">
    <property type="entry name" value="L27_C"/>
</dbReference>
<name>A0A813M8B6_9BILA</name>
<dbReference type="SUPFAM" id="SSF50156">
    <property type="entry name" value="PDZ domain-like"/>
    <property type="match status" value="1"/>
</dbReference>
<dbReference type="InterPro" id="IPR001478">
    <property type="entry name" value="PDZ"/>
</dbReference>